<dbReference type="Pfam" id="PF13476">
    <property type="entry name" value="AAA_23"/>
    <property type="match status" value="1"/>
</dbReference>
<dbReference type="FunFam" id="3.40.50.300:FF:000356">
    <property type="entry name" value="DNA repair protein RecN"/>
    <property type="match status" value="1"/>
</dbReference>
<evidence type="ECO:0000313" key="11">
    <source>
        <dbReference type="EMBL" id="KXA30774.1"/>
    </source>
</evidence>
<feature type="coiled-coil region" evidence="9">
    <location>
        <begin position="335"/>
        <end position="372"/>
    </location>
</feature>
<dbReference type="GO" id="GO:0006310">
    <property type="term" value="P:DNA recombination"/>
    <property type="evidence" value="ECO:0007669"/>
    <property type="project" value="InterPro"/>
</dbReference>
<evidence type="ECO:0000256" key="8">
    <source>
        <dbReference type="PIRNR" id="PIRNR003128"/>
    </source>
</evidence>
<keyword evidence="5" id="KW-0067">ATP-binding</keyword>
<evidence type="ECO:0000256" key="7">
    <source>
        <dbReference type="ARBA" id="ARBA00033408"/>
    </source>
</evidence>
<dbReference type="PANTHER" id="PTHR11059">
    <property type="entry name" value="DNA REPAIR PROTEIN RECN"/>
    <property type="match status" value="1"/>
</dbReference>
<dbReference type="AlphaFoldDB" id="A0A133PQ98"/>
<dbReference type="GO" id="GO:0005524">
    <property type="term" value="F:ATP binding"/>
    <property type="evidence" value="ECO:0007669"/>
    <property type="project" value="UniProtKB-KW"/>
</dbReference>
<dbReference type="InterPro" id="IPR004604">
    <property type="entry name" value="DNA_recomb/repair_RecN"/>
</dbReference>
<evidence type="ECO:0000256" key="4">
    <source>
        <dbReference type="ARBA" id="ARBA00022763"/>
    </source>
</evidence>
<dbReference type="GO" id="GO:0006302">
    <property type="term" value="P:double-strand break repair"/>
    <property type="evidence" value="ECO:0007669"/>
    <property type="project" value="InterPro"/>
</dbReference>
<dbReference type="CDD" id="cd03241">
    <property type="entry name" value="ABC_RecN"/>
    <property type="match status" value="2"/>
</dbReference>
<proteinExistence type="inferred from homology"/>
<gene>
    <name evidence="11" type="ORF">HMPREF3229_00782</name>
</gene>
<dbReference type="GO" id="GO:0016887">
    <property type="term" value="F:ATP hydrolysis activity"/>
    <property type="evidence" value="ECO:0007669"/>
    <property type="project" value="InterPro"/>
</dbReference>
<dbReference type="RefSeq" id="WP_060799980.1">
    <property type="nucleotide sequence ID" value="NZ_KQ957097.1"/>
</dbReference>
<dbReference type="InterPro" id="IPR027417">
    <property type="entry name" value="P-loop_NTPase"/>
</dbReference>
<keyword evidence="6 8" id="KW-0234">DNA repair</keyword>
<keyword evidence="9" id="KW-0175">Coiled coil</keyword>
<evidence type="ECO:0000256" key="2">
    <source>
        <dbReference type="ARBA" id="ARBA00021315"/>
    </source>
</evidence>
<dbReference type="Proteomes" id="UP000070174">
    <property type="component" value="Unassembled WGS sequence"/>
</dbReference>
<feature type="coiled-coil region" evidence="9">
    <location>
        <begin position="153"/>
        <end position="201"/>
    </location>
</feature>
<evidence type="ECO:0000313" key="12">
    <source>
        <dbReference type="Proteomes" id="UP000070174"/>
    </source>
</evidence>
<evidence type="ECO:0000259" key="10">
    <source>
        <dbReference type="Pfam" id="PF13476"/>
    </source>
</evidence>
<sequence length="553" mass="62938">MLLELNIENFAIIENMKIEFEPGLNVLTGETGSGKSIIIDSLGLVLGQRANKDIIKKGKDRAFIEAVFSSYDEETKDLLLEYGIESGDLVVVSKEIREKGPTITRVNNRTVTSQILSKISSRLIDIFAQHESISLMDNKNQLKLIDDFSGKDQGELLENLKDLVHEINSLKNEYHEKSTMEQNKDREIDLLEYQIKEIEDAGLSDYDDEELYDDFNVLNNMTDTLIKLSEAKALINEGYETTSLEDILDKVIANVVEVTRYNKDLKEVEENLEDIRFRISDIAKDLDRYVRSSEVDEERLQFLRERIDLVNNLKLKYGNNVKAINSFYEEISKRLRFLQNFEDNLNKLLKKIEEKEAEATVLAEKISQKRKKTSEILEKKVEEEINKLNIKDAKFKIEIKEKELSFDGIDKIEFLIAPNLGQDLMPMAKVASGGEMSRIMLGFKSIIAEKDNIPTLVFDEIDTGISGKTAQIVGNKIKEVSKDRQVIVISHLPQIVALADTHFAIKKDVVNNSTISTIDKLSYDERVNEVARLIGGMNVSEIAIETAKEMIGD</sequence>
<dbReference type="EMBL" id="LRQE01000024">
    <property type="protein sequence ID" value="KXA30774.1"/>
    <property type="molecule type" value="Genomic_DNA"/>
</dbReference>
<dbReference type="PANTHER" id="PTHR11059:SF0">
    <property type="entry name" value="DNA REPAIR PROTEIN RECN"/>
    <property type="match status" value="1"/>
</dbReference>
<accession>A0A133PQ98</accession>
<reference evidence="11 12" key="1">
    <citation type="submission" date="2016-01" db="EMBL/GenBank/DDBJ databases">
        <authorList>
            <person name="Oliw E.H."/>
        </authorList>
    </citation>
    <scope>NUCLEOTIDE SEQUENCE [LARGE SCALE GENOMIC DNA]</scope>
    <source>
        <strain evidence="11 12">CMW7756A</strain>
    </source>
</reference>
<name>A0A133PQ98_9FIRM</name>
<dbReference type="GO" id="GO:0009432">
    <property type="term" value="P:SOS response"/>
    <property type="evidence" value="ECO:0007669"/>
    <property type="project" value="TreeGrafter"/>
</dbReference>
<dbReference type="PIRSF" id="PIRSF003128">
    <property type="entry name" value="RecN"/>
    <property type="match status" value="1"/>
</dbReference>
<evidence type="ECO:0000256" key="5">
    <source>
        <dbReference type="ARBA" id="ARBA00022840"/>
    </source>
</evidence>
<feature type="coiled-coil region" evidence="9">
    <location>
        <begin position="258"/>
        <end position="285"/>
    </location>
</feature>
<keyword evidence="3" id="KW-0547">Nucleotide-binding</keyword>
<dbReference type="NCBIfam" id="TIGR00634">
    <property type="entry name" value="recN"/>
    <property type="match status" value="1"/>
</dbReference>
<dbReference type="Gene3D" id="3.40.50.300">
    <property type="entry name" value="P-loop containing nucleotide triphosphate hydrolases"/>
    <property type="match status" value="2"/>
</dbReference>
<protein>
    <recommendedName>
        <fullName evidence="2 8">DNA repair protein RecN</fullName>
    </recommendedName>
    <alternativeName>
        <fullName evidence="7 8">Recombination protein N</fullName>
    </alternativeName>
</protein>
<feature type="domain" description="Rad50/SbcC-type AAA" evidence="10">
    <location>
        <begin position="5"/>
        <end position="199"/>
    </location>
</feature>
<organism evidence="11">
    <name type="scientific">Peptoniphilus harei</name>
    <dbReference type="NCBI Taxonomy" id="54005"/>
    <lineage>
        <taxon>Bacteria</taxon>
        <taxon>Bacillati</taxon>
        <taxon>Bacillota</taxon>
        <taxon>Tissierellia</taxon>
        <taxon>Tissierellales</taxon>
        <taxon>Peptoniphilaceae</taxon>
        <taxon>Peptoniphilus</taxon>
    </lineage>
</organism>
<keyword evidence="4 8" id="KW-0227">DNA damage</keyword>
<dbReference type="PATRIC" id="fig|54005.3.peg.769"/>
<dbReference type="GO" id="GO:0043590">
    <property type="term" value="C:bacterial nucleoid"/>
    <property type="evidence" value="ECO:0007669"/>
    <property type="project" value="TreeGrafter"/>
</dbReference>
<evidence type="ECO:0000256" key="3">
    <source>
        <dbReference type="ARBA" id="ARBA00022741"/>
    </source>
</evidence>
<comment type="similarity">
    <text evidence="1 8">Belongs to the RecN family.</text>
</comment>
<dbReference type="SUPFAM" id="SSF52540">
    <property type="entry name" value="P-loop containing nucleoside triphosphate hydrolases"/>
    <property type="match status" value="1"/>
</dbReference>
<evidence type="ECO:0000256" key="1">
    <source>
        <dbReference type="ARBA" id="ARBA00009441"/>
    </source>
</evidence>
<evidence type="ECO:0000256" key="6">
    <source>
        <dbReference type="ARBA" id="ARBA00023204"/>
    </source>
</evidence>
<comment type="function">
    <text evidence="8">May be involved in recombinational repair of damaged DNA.</text>
</comment>
<comment type="caution">
    <text evidence="11">The sequence shown here is derived from an EMBL/GenBank/DDBJ whole genome shotgun (WGS) entry which is preliminary data.</text>
</comment>
<dbReference type="InterPro" id="IPR038729">
    <property type="entry name" value="Rad50/SbcC_AAA"/>
</dbReference>
<evidence type="ECO:0000256" key="9">
    <source>
        <dbReference type="SAM" id="Coils"/>
    </source>
</evidence>